<protein>
    <submittedName>
        <fullName evidence="2">Uncharacterized protein</fullName>
    </submittedName>
</protein>
<organism evidence="2 3">
    <name type="scientific">Kingella bonacorsii</name>
    <dbReference type="NCBI Taxonomy" id="2796361"/>
    <lineage>
        <taxon>Bacteria</taxon>
        <taxon>Pseudomonadati</taxon>
        <taxon>Pseudomonadota</taxon>
        <taxon>Betaproteobacteria</taxon>
        <taxon>Neisseriales</taxon>
        <taxon>Neisseriaceae</taxon>
        <taxon>Kingella</taxon>
    </lineage>
</organism>
<dbReference type="Proteomes" id="UP000614058">
    <property type="component" value="Unassembled WGS sequence"/>
</dbReference>
<reference evidence="2 3" key="1">
    <citation type="journal article" date="2021" name="Pathogens">
        <title>Isolation and Characterization of Kingella bonacorsii sp. nov., A Novel Kingella Species Detected in a Stable Periodontitis Subject.</title>
        <authorList>
            <person name="Antezack A."/>
            <person name="Boxberger M."/>
            <person name="Rolland C."/>
            <person name="Monnet-Corti V."/>
            <person name="La Scola B."/>
        </authorList>
    </citation>
    <scope>NUCLEOTIDE SEQUENCE [LARGE SCALE GENOMIC DNA]</scope>
    <source>
        <strain evidence="2 3">Marseille-Q4569</strain>
    </source>
</reference>
<proteinExistence type="predicted"/>
<sequence length="129" mass="13275">MKTSLALIFCALSLSLSAGTATAKTRHAKASPKARHAAQASGNALPLKANGCAHFTAGKGSYRFFVPDEGKALHSSASGVLTAPDGETLYMARGIDTDSGAAFHFADLPEAGSYAVRFDRGGKVSVCIE</sequence>
<comment type="caution">
    <text evidence="2">The sequence shown here is derived from an EMBL/GenBank/DDBJ whole genome shotgun (WGS) entry which is preliminary data.</text>
</comment>
<evidence type="ECO:0000256" key="1">
    <source>
        <dbReference type="SAM" id="SignalP"/>
    </source>
</evidence>
<evidence type="ECO:0000313" key="3">
    <source>
        <dbReference type="Proteomes" id="UP000614058"/>
    </source>
</evidence>
<dbReference type="EMBL" id="JAEHNZ010000001">
    <property type="protein sequence ID" value="MBK0395380.1"/>
    <property type="molecule type" value="Genomic_DNA"/>
</dbReference>
<feature type="chain" id="PRO_5046698639" evidence="1">
    <location>
        <begin position="24"/>
        <end position="129"/>
    </location>
</feature>
<dbReference type="RefSeq" id="WP_200521394.1">
    <property type="nucleotide sequence ID" value="NZ_JAEHNZ010000001.1"/>
</dbReference>
<gene>
    <name evidence="2" type="ORF">JDW22_01960</name>
</gene>
<evidence type="ECO:0000313" key="2">
    <source>
        <dbReference type="EMBL" id="MBK0395380.1"/>
    </source>
</evidence>
<accession>A0ABS1BR60</accession>
<keyword evidence="3" id="KW-1185">Reference proteome</keyword>
<name>A0ABS1BR60_9NEIS</name>
<keyword evidence="1" id="KW-0732">Signal</keyword>
<feature type="signal peptide" evidence="1">
    <location>
        <begin position="1"/>
        <end position="23"/>
    </location>
</feature>